<proteinExistence type="predicted"/>
<dbReference type="Proteomes" id="UP000789702">
    <property type="component" value="Unassembled WGS sequence"/>
</dbReference>
<comment type="caution">
    <text evidence="1">The sequence shown here is derived from an EMBL/GenBank/DDBJ whole genome shotgun (WGS) entry which is preliminary data.</text>
</comment>
<keyword evidence="2" id="KW-1185">Reference proteome</keyword>
<name>A0ACA9QRE1_9GLOM</name>
<organism evidence="1 2">
    <name type="scientific">Dentiscutata heterogama</name>
    <dbReference type="NCBI Taxonomy" id="1316150"/>
    <lineage>
        <taxon>Eukaryota</taxon>
        <taxon>Fungi</taxon>
        <taxon>Fungi incertae sedis</taxon>
        <taxon>Mucoromycota</taxon>
        <taxon>Glomeromycotina</taxon>
        <taxon>Glomeromycetes</taxon>
        <taxon>Diversisporales</taxon>
        <taxon>Gigasporaceae</taxon>
        <taxon>Dentiscutata</taxon>
    </lineage>
</organism>
<feature type="non-terminal residue" evidence="1">
    <location>
        <position position="1"/>
    </location>
</feature>
<feature type="non-terminal residue" evidence="1">
    <location>
        <position position="64"/>
    </location>
</feature>
<evidence type="ECO:0000313" key="2">
    <source>
        <dbReference type="Proteomes" id="UP000789702"/>
    </source>
</evidence>
<accession>A0ACA9QRE1</accession>
<evidence type="ECO:0000313" key="1">
    <source>
        <dbReference type="EMBL" id="CAG8761859.1"/>
    </source>
</evidence>
<dbReference type="EMBL" id="CAJVPU010051732">
    <property type="protein sequence ID" value="CAG8761859.1"/>
    <property type="molecule type" value="Genomic_DNA"/>
</dbReference>
<protein>
    <submittedName>
        <fullName evidence="1">11278_t:CDS:1</fullName>
    </submittedName>
</protein>
<gene>
    <name evidence="1" type="ORF">DHETER_LOCUS15313</name>
</gene>
<reference evidence="1" key="1">
    <citation type="submission" date="2021-06" db="EMBL/GenBank/DDBJ databases">
        <authorList>
            <person name="Kallberg Y."/>
            <person name="Tangrot J."/>
            <person name="Rosling A."/>
        </authorList>
    </citation>
    <scope>NUCLEOTIDE SEQUENCE</scope>
    <source>
        <strain evidence="1">IL203A</strain>
    </source>
</reference>
<sequence>NSSPPFNRPRYDLDFIISGSCEKPIVGTPKQYIDLYSKCWNYDPNERPSMIQIFQQLNMMTPNY</sequence>